<name>A0AAV5NY36_9VIBR</name>
<protein>
    <submittedName>
        <fullName evidence="1">Uncharacterized protein</fullName>
    </submittedName>
</protein>
<evidence type="ECO:0000313" key="2">
    <source>
        <dbReference type="Proteomes" id="UP001156690"/>
    </source>
</evidence>
<reference evidence="2" key="1">
    <citation type="journal article" date="2019" name="Int. J. Syst. Evol. Microbiol.">
        <title>The Global Catalogue of Microorganisms (GCM) 10K type strain sequencing project: providing services to taxonomists for standard genome sequencing and annotation.</title>
        <authorList>
            <consortium name="The Broad Institute Genomics Platform"/>
            <consortium name="The Broad Institute Genome Sequencing Center for Infectious Disease"/>
            <person name="Wu L."/>
            <person name="Ma J."/>
        </authorList>
    </citation>
    <scope>NUCLEOTIDE SEQUENCE [LARGE SCALE GENOMIC DNA]</scope>
    <source>
        <strain evidence="2">NBRC 15640</strain>
    </source>
</reference>
<dbReference type="Proteomes" id="UP001156690">
    <property type="component" value="Unassembled WGS sequence"/>
</dbReference>
<gene>
    <name evidence="1" type="ORF">GCM10007932_45610</name>
</gene>
<comment type="caution">
    <text evidence="1">The sequence shown here is derived from an EMBL/GenBank/DDBJ whole genome shotgun (WGS) entry which is preliminary data.</text>
</comment>
<keyword evidence="2" id="KW-1185">Reference proteome</keyword>
<sequence length="67" mass="8216">MYKIQYNPIWFRYKRPLPERQYEDIERHRYNVIPIQKSNVLDTPKQIEIRGTSTKNNCRNSENTSML</sequence>
<dbReference type="EMBL" id="BSNX01000067">
    <property type="protein sequence ID" value="GLQ75199.1"/>
    <property type="molecule type" value="Genomic_DNA"/>
</dbReference>
<organism evidence="1 2">
    <name type="scientific">Vibrio penaeicida</name>
    <dbReference type="NCBI Taxonomy" id="104609"/>
    <lineage>
        <taxon>Bacteria</taxon>
        <taxon>Pseudomonadati</taxon>
        <taxon>Pseudomonadota</taxon>
        <taxon>Gammaproteobacteria</taxon>
        <taxon>Vibrionales</taxon>
        <taxon>Vibrionaceae</taxon>
        <taxon>Vibrio</taxon>
    </lineage>
</organism>
<evidence type="ECO:0000313" key="1">
    <source>
        <dbReference type="EMBL" id="GLQ75199.1"/>
    </source>
</evidence>
<proteinExistence type="predicted"/>
<dbReference type="AlphaFoldDB" id="A0AAV5NY36"/>
<accession>A0AAV5NY36</accession>